<evidence type="ECO:0000256" key="1">
    <source>
        <dbReference type="ARBA" id="ARBA00004651"/>
    </source>
</evidence>
<dbReference type="AlphaFoldDB" id="A0A7Z8KQC3"/>
<dbReference type="InterPro" id="IPR050366">
    <property type="entry name" value="BP-dependent_transpt_permease"/>
</dbReference>
<comment type="similarity">
    <text evidence="7">Belongs to the binding-protein-dependent transport system permease family.</text>
</comment>
<dbReference type="CDD" id="cd06261">
    <property type="entry name" value="TM_PBP2"/>
    <property type="match status" value="1"/>
</dbReference>
<accession>A0A7Z8KQC3</accession>
<feature type="transmembrane region" description="Helical" evidence="7">
    <location>
        <begin position="247"/>
        <end position="268"/>
    </location>
</feature>
<gene>
    <name evidence="9" type="ORF">FKV42_03010</name>
</gene>
<dbReference type="EMBL" id="VIAQ01000008">
    <property type="protein sequence ID" value="TQD27645.1"/>
    <property type="molecule type" value="Genomic_DNA"/>
</dbReference>
<dbReference type="PANTHER" id="PTHR43386:SF1">
    <property type="entry name" value="D,D-DIPEPTIDE TRANSPORT SYSTEM PERMEASE PROTEIN DDPC-RELATED"/>
    <property type="match status" value="1"/>
</dbReference>
<evidence type="ECO:0000259" key="8">
    <source>
        <dbReference type="PROSITE" id="PS50928"/>
    </source>
</evidence>
<dbReference type="PROSITE" id="PS50928">
    <property type="entry name" value="ABC_TM1"/>
    <property type="match status" value="1"/>
</dbReference>
<feature type="transmembrane region" description="Helical" evidence="7">
    <location>
        <begin position="139"/>
        <end position="158"/>
    </location>
</feature>
<evidence type="ECO:0000256" key="4">
    <source>
        <dbReference type="ARBA" id="ARBA00022692"/>
    </source>
</evidence>
<dbReference type="Pfam" id="PF00528">
    <property type="entry name" value="BPD_transp_1"/>
    <property type="match status" value="1"/>
</dbReference>
<keyword evidence="4 7" id="KW-0812">Transmembrane</keyword>
<keyword evidence="5 7" id="KW-1133">Transmembrane helix</keyword>
<sequence>MKMHKRIISEGIKSPKGTVGLIMLSLFISMAFAAPMLAPYSPSDVSSSPLLAPDGDHLLGTDDVGRDIFSNLLYGARTSLTVAFVVSLGVLVIGTLAGVFSGYTGGKIDRVMMRGVDIFLMIPDLPLILILAAYLRPSIWNIIFILTIMGWPVGARITRAQTRTLRISGHVDFARVSGAMDWYVIKKHIIPDLYPIMITTVVMQSIRAILSESGLAFLGLGDPSYPSWGTMIKYAIAYPLVFFTDAWMWWLLPAGICITMLVLGFVFIGQAMEGDK</sequence>
<evidence type="ECO:0000313" key="9">
    <source>
        <dbReference type="EMBL" id="TQD27645.1"/>
    </source>
</evidence>
<organism evidence="9 10">
    <name type="scientific">Methanolobus vulcani</name>
    <dbReference type="NCBI Taxonomy" id="38026"/>
    <lineage>
        <taxon>Archaea</taxon>
        <taxon>Methanobacteriati</taxon>
        <taxon>Methanobacteriota</taxon>
        <taxon>Stenosarchaea group</taxon>
        <taxon>Methanomicrobia</taxon>
        <taxon>Methanosarcinales</taxon>
        <taxon>Methanosarcinaceae</taxon>
        <taxon>Methanolobus</taxon>
    </lineage>
</organism>
<evidence type="ECO:0000256" key="2">
    <source>
        <dbReference type="ARBA" id="ARBA00022448"/>
    </source>
</evidence>
<comment type="caution">
    <text evidence="9">The sequence shown here is derived from an EMBL/GenBank/DDBJ whole genome shotgun (WGS) entry which is preliminary data.</text>
</comment>
<evidence type="ECO:0000256" key="5">
    <source>
        <dbReference type="ARBA" id="ARBA00022989"/>
    </source>
</evidence>
<feature type="transmembrane region" description="Helical" evidence="7">
    <location>
        <begin position="193"/>
        <end position="210"/>
    </location>
</feature>
<dbReference type="Gene3D" id="1.10.3720.10">
    <property type="entry name" value="MetI-like"/>
    <property type="match status" value="1"/>
</dbReference>
<dbReference type="Proteomes" id="UP000319335">
    <property type="component" value="Unassembled WGS sequence"/>
</dbReference>
<evidence type="ECO:0000256" key="7">
    <source>
        <dbReference type="RuleBase" id="RU363032"/>
    </source>
</evidence>
<keyword evidence="6 7" id="KW-0472">Membrane</keyword>
<dbReference type="GO" id="GO:0055085">
    <property type="term" value="P:transmembrane transport"/>
    <property type="evidence" value="ECO:0007669"/>
    <property type="project" value="InterPro"/>
</dbReference>
<feature type="domain" description="ABC transmembrane type-1" evidence="8">
    <location>
        <begin position="76"/>
        <end position="269"/>
    </location>
</feature>
<comment type="subcellular location">
    <subcellularLocation>
        <location evidence="1 7">Cell membrane</location>
        <topology evidence="1 7">Multi-pass membrane protein</topology>
    </subcellularLocation>
</comment>
<keyword evidence="2 7" id="KW-0813">Transport</keyword>
<dbReference type="InterPro" id="IPR000515">
    <property type="entry name" value="MetI-like"/>
</dbReference>
<dbReference type="SUPFAM" id="SSF161098">
    <property type="entry name" value="MetI-like"/>
    <property type="match status" value="1"/>
</dbReference>
<dbReference type="GO" id="GO:0005886">
    <property type="term" value="C:plasma membrane"/>
    <property type="evidence" value="ECO:0007669"/>
    <property type="project" value="UniProtKB-SubCell"/>
</dbReference>
<feature type="transmembrane region" description="Helical" evidence="7">
    <location>
        <begin position="115"/>
        <end position="133"/>
    </location>
</feature>
<evidence type="ECO:0000313" key="10">
    <source>
        <dbReference type="Proteomes" id="UP000319335"/>
    </source>
</evidence>
<evidence type="ECO:0000256" key="6">
    <source>
        <dbReference type="ARBA" id="ARBA00023136"/>
    </source>
</evidence>
<protein>
    <submittedName>
        <fullName evidence="9">ABC transporter permease</fullName>
    </submittedName>
</protein>
<dbReference type="InterPro" id="IPR025966">
    <property type="entry name" value="OppC_N"/>
</dbReference>
<proteinExistence type="inferred from homology"/>
<name>A0A7Z8KQC3_9EURY</name>
<dbReference type="InterPro" id="IPR035906">
    <property type="entry name" value="MetI-like_sf"/>
</dbReference>
<reference evidence="9 10" key="1">
    <citation type="submission" date="2019-06" db="EMBL/GenBank/DDBJ databases">
        <title>Draft genome sequence of Methanolobus vulcani B1d.</title>
        <authorList>
            <person name="Creighbaum A.J."/>
            <person name="Ticak T."/>
            <person name="Hariraju D."/>
            <person name="Arivett B.A."/>
            <person name="Ferguson D.J.Jr."/>
        </authorList>
    </citation>
    <scope>NUCLEOTIDE SEQUENCE [LARGE SCALE GENOMIC DNA]</scope>
    <source>
        <strain evidence="9 10">B1d</strain>
    </source>
</reference>
<dbReference type="PANTHER" id="PTHR43386">
    <property type="entry name" value="OLIGOPEPTIDE TRANSPORT SYSTEM PERMEASE PROTEIN APPC"/>
    <property type="match status" value="1"/>
</dbReference>
<dbReference type="Pfam" id="PF12911">
    <property type="entry name" value="OppC_N"/>
    <property type="match status" value="1"/>
</dbReference>
<dbReference type="OrthoDB" id="312811at2157"/>
<keyword evidence="10" id="KW-1185">Reference proteome</keyword>
<evidence type="ECO:0000256" key="3">
    <source>
        <dbReference type="ARBA" id="ARBA00022475"/>
    </source>
</evidence>
<feature type="transmembrane region" description="Helical" evidence="7">
    <location>
        <begin position="80"/>
        <end position="103"/>
    </location>
</feature>
<keyword evidence="3" id="KW-1003">Cell membrane</keyword>